<dbReference type="Proteomes" id="UP000501003">
    <property type="component" value="Chromosome"/>
</dbReference>
<dbReference type="InterPro" id="IPR001932">
    <property type="entry name" value="PPM-type_phosphatase-like_dom"/>
</dbReference>
<proteinExistence type="predicted"/>
<keyword evidence="1" id="KW-0812">Transmembrane</keyword>
<keyword evidence="1" id="KW-1133">Transmembrane helix</keyword>
<accession>A0A7D4TL45</accession>
<reference evidence="3 4" key="1">
    <citation type="submission" date="2020-05" db="EMBL/GenBank/DDBJ databases">
        <title>Aquirufa sp. strain 15G-AUS-rot a new Aquirufa species.</title>
        <authorList>
            <person name="Pitt A."/>
            <person name="Hahn M.W."/>
        </authorList>
    </citation>
    <scope>NUCLEOTIDE SEQUENCE [LARGE SCALE GENOMIC DNA]</scope>
    <source>
        <strain evidence="3 4">15G-AUS-rot</strain>
    </source>
</reference>
<dbReference type="GO" id="GO:0004722">
    <property type="term" value="F:protein serine/threonine phosphatase activity"/>
    <property type="evidence" value="ECO:0007669"/>
    <property type="project" value="InterPro"/>
</dbReference>
<sequence>MAVKTISYAASDIGKHRSSNQDSGYAGYQLFFVADGMGGHAGGDIASAISSQRVALTDSRYESVEEAIDSFKKGILEANGMLSLTVADHPELEGMGTTFSGILLHGTQMVTAHIGDSRIYLARDGEVKQITNDHTFVQKLVDMGRITPEEALVHPRRSVLMRVLGDVSGEPEIDIALHDALPGDRWLLCSDGLSGVVPENVMDRILTSKIPTEEVAELLVGEALEFGAPDNVTVVIVDIVRPATKTDFEPGAHFVGSAANEVVIEERKGGKILRLFSPRNLFELLQTPEDPTQYAPESEELLNKILMETRRKIRWRSIRIVASWFLVAGMLAGMGYLAYQYTQTRYYVDVYQGQVTIFQGIRESLGPLKFSKPFMVSEISLEDLEPFQQTLIERSISAESLEDAERILQQLSESNDE</sequence>
<dbReference type="PROSITE" id="PS51746">
    <property type="entry name" value="PPM_2"/>
    <property type="match status" value="1"/>
</dbReference>
<dbReference type="SMART" id="SM00332">
    <property type="entry name" value="PP2Cc"/>
    <property type="match status" value="1"/>
</dbReference>
<keyword evidence="1" id="KW-0472">Membrane</keyword>
<feature type="transmembrane region" description="Helical" evidence="1">
    <location>
        <begin position="320"/>
        <end position="339"/>
    </location>
</feature>
<dbReference type="InterPro" id="IPR036457">
    <property type="entry name" value="PPM-type-like_dom_sf"/>
</dbReference>
<dbReference type="AlphaFoldDB" id="A0A7D4TL45"/>
<gene>
    <name evidence="3" type="ORF">HRU87_06805</name>
</gene>
<dbReference type="PANTHER" id="PTHR47992">
    <property type="entry name" value="PROTEIN PHOSPHATASE"/>
    <property type="match status" value="1"/>
</dbReference>
<evidence type="ECO:0000259" key="2">
    <source>
        <dbReference type="PROSITE" id="PS51746"/>
    </source>
</evidence>
<keyword evidence="4" id="KW-1185">Reference proteome</keyword>
<evidence type="ECO:0000256" key="1">
    <source>
        <dbReference type="SAM" id="Phobius"/>
    </source>
</evidence>
<feature type="domain" description="PPM-type phosphatase" evidence="2">
    <location>
        <begin position="6"/>
        <end position="239"/>
    </location>
</feature>
<dbReference type="Gene3D" id="3.60.40.10">
    <property type="entry name" value="PPM-type phosphatase domain"/>
    <property type="match status" value="1"/>
</dbReference>
<dbReference type="RefSeq" id="WP_173494148.1">
    <property type="nucleotide sequence ID" value="NZ_CP054056.1"/>
</dbReference>
<dbReference type="CDD" id="cd00143">
    <property type="entry name" value="PP2Cc"/>
    <property type="match status" value="1"/>
</dbReference>
<evidence type="ECO:0000313" key="4">
    <source>
        <dbReference type="Proteomes" id="UP000501003"/>
    </source>
</evidence>
<dbReference type="SUPFAM" id="SSF81606">
    <property type="entry name" value="PP2C-like"/>
    <property type="match status" value="1"/>
</dbReference>
<protein>
    <submittedName>
        <fullName evidence="3">Serine/threonine-protein phosphatase</fullName>
    </submittedName>
</protein>
<organism evidence="3 4">
    <name type="scientific">Aquiluna borgnonia</name>
    <dbReference type="NCBI Taxonomy" id="2499157"/>
    <lineage>
        <taxon>Bacteria</taxon>
        <taxon>Bacillati</taxon>
        <taxon>Actinomycetota</taxon>
        <taxon>Actinomycetes</taxon>
        <taxon>Micrococcales</taxon>
        <taxon>Microbacteriaceae</taxon>
        <taxon>Luna cluster</taxon>
        <taxon>Luna-1 subcluster</taxon>
        <taxon>Aquiluna</taxon>
    </lineage>
</organism>
<evidence type="ECO:0000313" key="3">
    <source>
        <dbReference type="EMBL" id="QKJ25852.1"/>
    </source>
</evidence>
<dbReference type="Pfam" id="PF00481">
    <property type="entry name" value="PP2C"/>
    <property type="match status" value="1"/>
</dbReference>
<dbReference type="SMART" id="SM00331">
    <property type="entry name" value="PP2C_SIG"/>
    <property type="match status" value="1"/>
</dbReference>
<dbReference type="KEGG" id="aqg:HRU87_06805"/>
<dbReference type="InterPro" id="IPR015655">
    <property type="entry name" value="PP2C"/>
</dbReference>
<name>A0A7D4TL45_9MICO</name>
<dbReference type="EMBL" id="CP054056">
    <property type="protein sequence ID" value="QKJ25852.1"/>
    <property type="molecule type" value="Genomic_DNA"/>
</dbReference>